<dbReference type="AlphaFoldDB" id="A0A7R9H7B3"/>
<organism evidence="1">
    <name type="scientific">Timema poppense</name>
    <name type="common">Walking stick</name>
    <dbReference type="NCBI Taxonomy" id="170557"/>
    <lineage>
        <taxon>Eukaryota</taxon>
        <taxon>Metazoa</taxon>
        <taxon>Ecdysozoa</taxon>
        <taxon>Arthropoda</taxon>
        <taxon>Hexapoda</taxon>
        <taxon>Insecta</taxon>
        <taxon>Pterygota</taxon>
        <taxon>Neoptera</taxon>
        <taxon>Polyneoptera</taxon>
        <taxon>Phasmatodea</taxon>
        <taxon>Timematodea</taxon>
        <taxon>Timematoidea</taxon>
        <taxon>Timematidae</taxon>
        <taxon>Timema</taxon>
    </lineage>
</organism>
<evidence type="ECO:0000313" key="1">
    <source>
        <dbReference type="EMBL" id="CAD7411841.1"/>
    </source>
</evidence>
<reference evidence="1" key="1">
    <citation type="submission" date="2020-11" db="EMBL/GenBank/DDBJ databases">
        <authorList>
            <person name="Tran Van P."/>
        </authorList>
    </citation>
    <scope>NUCLEOTIDE SEQUENCE</scope>
</reference>
<dbReference type="EMBL" id="OD005613">
    <property type="protein sequence ID" value="CAD7411841.1"/>
    <property type="molecule type" value="Genomic_DNA"/>
</dbReference>
<name>A0A7R9H7B3_TIMPO</name>
<sequence length="364" mass="40465">MRRSVRAGDSAVKSTVSRVARDLQSRPEYVRAFQKSALPFSLSPALLPALHLYEDPFCLAPYSNNLMHSLINPVDTTRMDLVIPGEQHIYLRAATSQERQQWLVALGSAKACVTTRSRKDSGESNPDNLKFKKSELRLYCDLLMQQVHMVKTAATQDGGPQLKANRESRTTLAIVELLSTSSTLEAIKCGELGSVESSLPTSIFAMYLLQRLRLLDHITPPSPIPLLTPILIPVIIGRDVLNRVCQGQAKSLMKIFLFEFLVRRNNTPNVNPPTLTMMACASRKLPDCFYLDTKDKKLDEATSLLGATCDTFIRTLEDCMKICNSNLAYEHPLQHTTELALPTIAANQTKAKEILKIGNGKIVK</sequence>
<gene>
    <name evidence="1" type="ORF">TPSB3V08_LOCUS8101</name>
</gene>
<evidence type="ECO:0008006" key="2">
    <source>
        <dbReference type="Google" id="ProtNLM"/>
    </source>
</evidence>
<proteinExistence type="predicted"/>
<accession>A0A7R9H7B3</accession>
<protein>
    <recommendedName>
        <fullName evidence="2">PH domain-containing protein</fullName>
    </recommendedName>
</protein>